<evidence type="ECO:0000256" key="8">
    <source>
        <dbReference type="ARBA" id="ARBA00023157"/>
    </source>
</evidence>
<feature type="chain" id="PRO_5023965239" description="CLIP domain-containing serine protease" evidence="12">
    <location>
        <begin position="23"/>
        <end position="394"/>
    </location>
</feature>
<dbReference type="CDD" id="cd00190">
    <property type="entry name" value="Tryp_SPc"/>
    <property type="match status" value="1"/>
</dbReference>
<dbReference type="SMART" id="SM00680">
    <property type="entry name" value="CLIP"/>
    <property type="match status" value="1"/>
</dbReference>
<keyword evidence="2" id="KW-0479">Metal-binding</keyword>
<comment type="similarity">
    <text evidence="10 12">Belongs to the peptidase S1 family. CLIP subfamily.</text>
</comment>
<evidence type="ECO:0000256" key="10">
    <source>
        <dbReference type="ARBA" id="ARBA00024195"/>
    </source>
</evidence>
<feature type="domain" description="Peptidase S1" evidence="14">
    <location>
        <begin position="132"/>
        <end position="393"/>
    </location>
</feature>
<dbReference type="InterPro" id="IPR018114">
    <property type="entry name" value="TRYPSIN_HIS"/>
</dbReference>
<evidence type="ECO:0000256" key="7">
    <source>
        <dbReference type="ARBA" id="ARBA00023145"/>
    </source>
</evidence>
<evidence type="ECO:0000259" key="14">
    <source>
        <dbReference type="PROSITE" id="PS50240"/>
    </source>
</evidence>
<gene>
    <name evidence="16" type="primary">Dwil\GK10951</name>
    <name evidence="16" type="ORF">Dwil_GK10951</name>
</gene>
<comment type="subcellular location">
    <subcellularLocation>
        <location evidence="12">Secreted</location>
    </subcellularLocation>
</comment>
<feature type="domain" description="Clip" evidence="15">
    <location>
        <begin position="28"/>
        <end position="81"/>
    </location>
</feature>
<evidence type="ECO:0000256" key="1">
    <source>
        <dbReference type="ARBA" id="ARBA00022670"/>
    </source>
</evidence>
<dbReference type="GO" id="GO:0004252">
    <property type="term" value="F:serine-type endopeptidase activity"/>
    <property type="evidence" value="ECO:0007669"/>
    <property type="project" value="UniProtKB-UniRule"/>
</dbReference>
<dbReference type="GO" id="GO:0035006">
    <property type="term" value="P:melanization defense response"/>
    <property type="evidence" value="ECO:0007669"/>
    <property type="project" value="EnsemblMetazoa"/>
</dbReference>
<dbReference type="InterPro" id="IPR009003">
    <property type="entry name" value="Peptidase_S1_PA"/>
</dbReference>
<dbReference type="Proteomes" id="UP000007798">
    <property type="component" value="Unassembled WGS sequence"/>
</dbReference>
<dbReference type="EC" id="3.4.21.-" evidence="11"/>
<evidence type="ECO:0000256" key="2">
    <source>
        <dbReference type="ARBA" id="ARBA00022723"/>
    </source>
</evidence>
<dbReference type="GO" id="GO:0160032">
    <property type="term" value="P:Toll receptor ligand protein activation cascade"/>
    <property type="evidence" value="ECO:0007669"/>
    <property type="project" value="EnsemblMetazoa"/>
</dbReference>
<evidence type="ECO:0000256" key="11">
    <source>
        <dbReference type="RuleBase" id="RU363034"/>
    </source>
</evidence>
<evidence type="ECO:0000313" key="17">
    <source>
        <dbReference type="Proteomes" id="UP000007798"/>
    </source>
</evidence>
<dbReference type="PRINTS" id="PR00722">
    <property type="entry name" value="CHYMOTRYPSIN"/>
</dbReference>
<evidence type="ECO:0000313" key="16">
    <source>
        <dbReference type="EMBL" id="EDW81572.2"/>
    </source>
</evidence>
<evidence type="ECO:0000259" key="15">
    <source>
        <dbReference type="PROSITE" id="PS51888"/>
    </source>
</evidence>
<dbReference type="Pfam" id="PF12032">
    <property type="entry name" value="CLIP"/>
    <property type="match status" value="1"/>
</dbReference>
<keyword evidence="12" id="KW-0964">Secreted</keyword>
<dbReference type="Pfam" id="PF00089">
    <property type="entry name" value="Trypsin"/>
    <property type="match status" value="1"/>
</dbReference>
<dbReference type="InterPro" id="IPR001254">
    <property type="entry name" value="Trypsin_dom"/>
</dbReference>
<evidence type="ECO:0000256" key="9">
    <source>
        <dbReference type="ARBA" id="ARBA00023180"/>
    </source>
</evidence>
<dbReference type="KEGG" id="dwi:6647266"/>
<keyword evidence="6" id="KW-0106">Calcium</keyword>
<evidence type="ECO:0000256" key="6">
    <source>
        <dbReference type="ARBA" id="ARBA00022837"/>
    </source>
</evidence>
<keyword evidence="7" id="KW-0865">Zymogen</keyword>
<dbReference type="Gene3D" id="3.30.1640.30">
    <property type="match status" value="1"/>
</dbReference>
<dbReference type="PROSITE" id="PS00135">
    <property type="entry name" value="TRYPSIN_SER"/>
    <property type="match status" value="1"/>
</dbReference>
<keyword evidence="17" id="KW-1185">Reference proteome</keyword>
<dbReference type="InterPro" id="IPR001314">
    <property type="entry name" value="Peptidase_S1A"/>
</dbReference>
<keyword evidence="5 11" id="KW-0720">Serine protease</keyword>
<dbReference type="PROSITE" id="PS51888">
    <property type="entry name" value="CLIP"/>
    <property type="match status" value="1"/>
</dbReference>
<keyword evidence="3 12" id="KW-0732">Signal</keyword>
<accession>B4N925</accession>
<dbReference type="SMART" id="SM00020">
    <property type="entry name" value="Tryp_SPc"/>
    <property type="match status" value="1"/>
</dbReference>
<sequence>MELKLQFGFILIVVQNIWLYNAQEIFGYCTTPGEQSGSCIYLRECDYLFELVQMQPISNSNRALLQNSQCGYRNGQVLICCANSRRLPQSGPVWGNQGQPPAPSPTTPRPKPFNSKLLPQAPNCGDNFGDRIVGGVTTRKREFPWLVLIEYTKPGNVIGHNCGGSLINNRYVITAAHCVNAIPRDWRLTGVRLGEWDTSTNPDCTKEKNGRDDCNDPYVDNPVIEKIVHPEYSASSRDQLNDIALLRLRDPVTYTDFISPVCLPTQAKQRDEIFLGRKMVVAGWGRTETNATAQFKLKAEIEAVTLNECNRVYNSQRRIVTSSQICAGGVEGIDSCRGDSGGPLVLEENYDGYANYYLTGIVSYGPTQCGLKDFPGVYTRVAAYLDFIERNVRP</sequence>
<dbReference type="InterPro" id="IPR051487">
    <property type="entry name" value="Ser/Thr_Proteases_Immune/Dev"/>
</dbReference>
<comment type="domain">
    <text evidence="12">The clip domain consists of 35-55 residues which are 'knitted' together usually by 3 conserved disulfide bonds forming a clip-like compact structure.</text>
</comment>
<dbReference type="SMR" id="B4N925"/>
<evidence type="ECO:0000256" key="12">
    <source>
        <dbReference type="RuleBase" id="RU366078"/>
    </source>
</evidence>
<dbReference type="SUPFAM" id="SSF50494">
    <property type="entry name" value="Trypsin-like serine proteases"/>
    <property type="match status" value="1"/>
</dbReference>
<reference evidence="16 17" key="1">
    <citation type="journal article" date="2007" name="Nature">
        <title>Evolution of genes and genomes on the Drosophila phylogeny.</title>
        <authorList>
            <consortium name="Drosophila 12 Genomes Consortium"/>
            <person name="Clark A.G."/>
            <person name="Eisen M.B."/>
            <person name="Smith D.R."/>
            <person name="Bergman C.M."/>
            <person name="Oliver B."/>
            <person name="Markow T.A."/>
            <person name="Kaufman T.C."/>
            <person name="Kellis M."/>
            <person name="Gelbart W."/>
            <person name="Iyer V.N."/>
            <person name="Pollard D.A."/>
            <person name="Sackton T.B."/>
            <person name="Larracuente A.M."/>
            <person name="Singh N.D."/>
            <person name="Abad J.P."/>
            <person name="Abt D.N."/>
            <person name="Adryan B."/>
            <person name="Aguade M."/>
            <person name="Akashi H."/>
            <person name="Anderson W.W."/>
            <person name="Aquadro C.F."/>
            <person name="Ardell D.H."/>
            <person name="Arguello R."/>
            <person name="Artieri C.G."/>
            <person name="Barbash D.A."/>
            <person name="Barker D."/>
            <person name="Barsanti P."/>
            <person name="Batterham P."/>
            <person name="Batzoglou S."/>
            <person name="Begun D."/>
            <person name="Bhutkar A."/>
            <person name="Blanco E."/>
            <person name="Bosak S.A."/>
            <person name="Bradley R.K."/>
            <person name="Brand A.D."/>
            <person name="Brent M.R."/>
            <person name="Brooks A.N."/>
            <person name="Brown R.H."/>
            <person name="Butlin R.K."/>
            <person name="Caggese C."/>
            <person name="Calvi B.R."/>
            <person name="Bernardo de Carvalho A."/>
            <person name="Caspi A."/>
            <person name="Castrezana S."/>
            <person name="Celniker S.E."/>
            <person name="Chang J.L."/>
            <person name="Chapple C."/>
            <person name="Chatterji S."/>
            <person name="Chinwalla A."/>
            <person name="Civetta A."/>
            <person name="Clifton S.W."/>
            <person name="Comeron J.M."/>
            <person name="Costello J.C."/>
            <person name="Coyne J.A."/>
            <person name="Daub J."/>
            <person name="David R.G."/>
            <person name="Delcher A.L."/>
            <person name="Delehaunty K."/>
            <person name="Do C.B."/>
            <person name="Ebling H."/>
            <person name="Edwards K."/>
            <person name="Eickbush T."/>
            <person name="Evans J.D."/>
            <person name="Filipski A."/>
            <person name="Findeiss S."/>
            <person name="Freyhult E."/>
            <person name="Fulton L."/>
            <person name="Fulton R."/>
            <person name="Garcia A.C."/>
            <person name="Gardiner A."/>
            <person name="Garfield D.A."/>
            <person name="Garvin B.E."/>
            <person name="Gibson G."/>
            <person name="Gilbert D."/>
            <person name="Gnerre S."/>
            <person name="Godfrey J."/>
            <person name="Good R."/>
            <person name="Gotea V."/>
            <person name="Gravely B."/>
            <person name="Greenberg A.J."/>
            <person name="Griffiths-Jones S."/>
            <person name="Gross S."/>
            <person name="Guigo R."/>
            <person name="Gustafson E.A."/>
            <person name="Haerty W."/>
            <person name="Hahn M.W."/>
            <person name="Halligan D.L."/>
            <person name="Halpern A.L."/>
            <person name="Halter G.M."/>
            <person name="Han M.V."/>
            <person name="Heger A."/>
            <person name="Hillier L."/>
            <person name="Hinrichs A.S."/>
            <person name="Holmes I."/>
            <person name="Hoskins R.A."/>
            <person name="Hubisz M.J."/>
            <person name="Hultmark D."/>
            <person name="Huntley M.A."/>
            <person name="Jaffe D.B."/>
            <person name="Jagadeeshan S."/>
            <person name="Jeck W.R."/>
            <person name="Johnson J."/>
            <person name="Jones C.D."/>
            <person name="Jordan W.C."/>
            <person name="Karpen G.H."/>
            <person name="Kataoka E."/>
            <person name="Keightley P.D."/>
            <person name="Kheradpour P."/>
            <person name="Kirkness E.F."/>
            <person name="Koerich L.B."/>
            <person name="Kristiansen K."/>
            <person name="Kudrna D."/>
            <person name="Kulathinal R.J."/>
            <person name="Kumar S."/>
            <person name="Kwok R."/>
            <person name="Lander E."/>
            <person name="Langley C.H."/>
            <person name="Lapoint R."/>
            <person name="Lazzaro B.P."/>
            <person name="Lee S.J."/>
            <person name="Levesque L."/>
            <person name="Li R."/>
            <person name="Lin C.F."/>
            <person name="Lin M.F."/>
            <person name="Lindblad-Toh K."/>
            <person name="Llopart A."/>
            <person name="Long M."/>
            <person name="Low L."/>
            <person name="Lozovsky E."/>
            <person name="Lu J."/>
            <person name="Luo M."/>
            <person name="Machado C.A."/>
            <person name="Makalowski W."/>
            <person name="Marzo M."/>
            <person name="Matsuda M."/>
            <person name="Matzkin L."/>
            <person name="McAllister B."/>
            <person name="McBride C.S."/>
            <person name="McKernan B."/>
            <person name="McKernan K."/>
            <person name="Mendez-Lago M."/>
            <person name="Minx P."/>
            <person name="Mollenhauer M.U."/>
            <person name="Montooth K."/>
            <person name="Mount S.M."/>
            <person name="Mu X."/>
            <person name="Myers E."/>
            <person name="Negre B."/>
            <person name="Newfeld S."/>
            <person name="Nielsen R."/>
            <person name="Noor M.A."/>
            <person name="O'Grady P."/>
            <person name="Pachter L."/>
            <person name="Papaceit M."/>
            <person name="Parisi M.J."/>
            <person name="Parisi M."/>
            <person name="Parts L."/>
            <person name="Pedersen J.S."/>
            <person name="Pesole G."/>
            <person name="Phillippy A.M."/>
            <person name="Ponting C.P."/>
            <person name="Pop M."/>
            <person name="Porcelli D."/>
            <person name="Powell J.R."/>
            <person name="Prohaska S."/>
            <person name="Pruitt K."/>
            <person name="Puig M."/>
            <person name="Quesneville H."/>
            <person name="Ram K.R."/>
            <person name="Rand D."/>
            <person name="Rasmussen M.D."/>
            <person name="Reed L.K."/>
            <person name="Reenan R."/>
            <person name="Reily A."/>
            <person name="Remington K.A."/>
            <person name="Rieger T.T."/>
            <person name="Ritchie M.G."/>
            <person name="Robin C."/>
            <person name="Rogers Y.H."/>
            <person name="Rohde C."/>
            <person name="Rozas J."/>
            <person name="Rubenfield M.J."/>
            <person name="Ruiz A."/>
            <person name="Russo S."/>
            <person name="Salzberg S.L."/>
            <person name="Sanchez-Gracia A."/>
            <person name="Saranga D.J."/>
            <person name="Sato H."/>
            <person name="Schaeffer S.W."/>
            <person name="Schatz M.C."/>
            <person name="Schlenke T."/>
            <person name="Schwartz R."/>
            <person name="Segarra C."/>
            <person name="Singh R.S."/>
            <person name="Sirot L."/>
            <person name="Sirota M."/>
            <person name="Sisneros N.B."/>
            <person name="Smith C.D."/>
            <person name="Smith T.F."/>
            <person name="Spieth J."/>
            <person name="Stage D.E."/>
            <person name="Stark A."/>
            <person name="Stephan W."/>
            <person name="Strausberg R.L."/>
            <person name="Strempel S."/>
            <person name="Sturgill D."/>
            <person name="Sutton G."/>
            <person name="Sutton G.G."/>
            <person name="Tao W."/>
            <person name="Teichmann S."/>
            <person name="Tobari Y.N."/>
            <person name="Tomimura Y."/>
            <person name="Tsolas J.M."/>
            <person name="Valente V.L."/>
            <person name="Venter E."/>
            <person name="Venter J.C."/>
            <person name="Vicario S."/>
            <person name="Vieira F.G."/>
            <person name="Vilella A.J."/>
            <person name="Villasante A."/>
            <person name="Walenz B."/>
            <person name="Wang J."/>
            <person name="Wasserman M."/>
            <person name="Watts T."/>
            <person name="Wilson D."/>
            <person name="Wilson R.K."/>
            <person name="Wing R.A."/>
            <person name="Wolfner M.F."/>
            <person name="Wong A."/>
            <person name="Wong G.K."/>
            <person name="Wu C.I."/>
            <person name="Wu G."/>
            <person name="Yamamoto D."/>
            <person name="Yang H.P."/>
            <person name="Yang S.P."/>
            <person name="Yorke J.A."/>
            <person name="Yoshida K."/>
            <person name="Zdobnov E."/>
            <person name="Zhang P."/>
            <person name="Zhang Y."/>
            <person name="Zimin A.V."/>
            <person name="Baldwin J."/>
            <person name="Abdouelleil A."/>
            <person name="Abdulkadir J."/>
            <person name="Abebe A."/>
            <person name="Abera B."/>
            <person name="Abreu J."/>
            <person name="Acer S.C."/>
            <person name="Aftuck L."/>
            <person name="Alexander A."/>
            <person name="An P."/>
            <person name="Anderson E."/>
            <person name="Anderson S."/>
            <person name="Arachi H."/>
            <person name="Azer M."/>
            <person name="Bachantsang P."/>
            <person name="Barry A."/>
            <person name="Bayul T."/>
            <person name="Berlin A."/>
            <person name="Bessette D."/>
            <person name="Bloom T."/>
            <person name="Blye J."/>
            <person name="Boguslavskiy L."/>
            <person name="Bonnet C."/>
            <person name="Boukhgalter B."/>
            <person name="Bourzgui I."/>
            <person name="Brown A."/>
            <person name="Cahill P."/>
            <person name="Channer S."/>
            <person name="Cheshatsang Y."/>
            <person name="Chuda L."/>
            <person name="Citroen M."/>
            <person name="Collymore A."/>
            <person name="Cooke P."/>
            <person name="Costello M."/>
            <person name="D'Aco K."/>
            <person name="Daza R."/>
            <person name="De Haan G."/>
            <person name="DeGray S."/>
            <person name="DeMaso C."/>
            <person name="Dhargay N."/>
            <person name="Dooley K."/>
            <person name="Dooley E."/>
            <person name="Doricent M."/>
            <person name="Dorje P."/>
            <person name="Dorjee K."/>
            <person name="Dupes A."/>
            <person name="Elong R."/>
            <person name="Falk J."/>
            <person name="Farina A."/>
            <person name="Faro S."/>
            <person name="Ferguson D."/>
            <person name="Fisher S."/>
            <person name="Foley C.D."/>
            <person name="Franke A."/>
            <person name="Friedrich D."/>
            <person name="Gadbois L."/>
            <person name="Gearin G."/>
            <person name="Gearin C.R."/>
            <person name="Giannoukos G."/>
            <person name="Goode T."/>
            <person name="Graham J."/>
            <person name="Grandbois E."/>
            <person name="Grewal S."/>
            <person name="Gyaltsen K."/>
            <person name="Hafez N."/>
            <person name="Hagos B."/>
            <person name="Hall J."/>
            <person name="Henson C."/>
            <person name="Hollinger A."/>
            <person name="Honan T."/>
            <person name="Huard M.D."/>
            <person name="Hughes L."/>
            <person name="Hurhula B."/>
            <person name="Husby M.E."/>
            <person name="Kamat A."/>
            <person name="Kanga B."/>
            <person name="Kashin S."/>
            <person name="Khazanovich D."/>
            <person name="Kisner P."/>
            <person name="Lance K."/>
            <person name="Lara M."/>
            <person name="Lee W."/>
            <person name="Lennon N."/>
            <person name="Letendre F."/>
            <person name="LeVine R."/>
            <person name="Lipovsky A."/>
            <person name="Liu X."/>
            <person name="Liu J."/>
            <person name="Liu S."/>
            <person name="Lokyitsang T."/>
            <person name="Lokyitsang Y."/>
            <person name="Lubonja R."/>
            <person name="Lui A."/>
            <person name="MacDonald P."/>
            <person name="Magnisalis V."/>
            <person name="Maru K."/>
            <person name="Matthews C."/>
            <person name="McCusker W."/>
            <person name="McDonough S."/>
            <person name="Mehta T."/>
            <person name="Meldrim J."/>
            <person name="Meneus L."/>
            <person name="Mihai O."/>
            <person name="Mihalev A."/>
            <person name="Mihova T."/>
            <person name="Mittelman R."/>
            <person name="Mlenga V."/>
            <person name="Montmayeur A."/>
            <person name="Mulrain L."/>
            <person name="Navidi A."/>
            <person name="Naylor J."/>
            <person name="Negash T."/>
            <person name="Nguyen T."/>
            <person name="Nguyen N."/>
            <person name="Nicol R."/>
            <person name="Norbu C."/>
            <person name="Norbu N."/>
            <person name="Novod N."/>
            <person name="O'Neill B."/>
            <person name="Osman S."/>
            <person name="Markiewicz E."/>
            <person name="Oyono O.L."/>
            <person name="Patti C."/>
            <person name="Phunkhang P."/>
            <person name="Pierre F."/>
            <person name="Priest M."/>
            <person name="Raghuraman S."/>
            <person name="Rege F."/>
            <person name="Reyes R."/>
            <person name="Rise C."/>
            <person name="Rogov P."/>
            <person name="Ross K."/>
            <person name="Ryan E."/>
            <person name="Settipalli S."/>
            <person name="Shea T."/>
            <person name="Sherpa N."/>
            <person name="Shi L."/>
            <person name="Shih D."/>
            <person name="Sparrow T."/>
            <person name="Spaulding J."/>
            <person name="Stalker J."/>
            <person name="Stange-Thomann N."/>
            <person name="Stavropoulos S."/>
            <person name="Stone C."/>
            <person name="Strader C."/>
            <person name="Tesfaye S."/>
            <person name="Thomson T."/>
            <person name="Thoulutsang Y."/>
            <person name="Thoulutsang D."/>
            <person name="Topham K."/>
            <person name="Topping I."/>
            <person name="Tsamla T."/>
            <person name="Vassiliev H."/>
            <person name="Vo A."/>
            <person name="Wangchuk T."/>
            <person name="Wangdi T."/>
            <person name="Weiand M."/>
            <person name="Wilkinson J."/>
            <person name="Wilson A."/>
            <person name="Yadav S."/>
            <person name="Young G."/>
            <person name="Yu Q."/>
            <person name="Zembek L."/>
            <person name="Zhong D."/>
            <person name="Zimmer A."/>
            <person name="Zwirko Z."/>
            <person name="Jaffe D.B."/>
            <person name="Alvarez P."/>
            <person name="Brockman W."/>
            <person name="Butler J."/>
            <person name="Chin C."/>
            <person name="Gnerre S."/>
            <person name="Grabherr M."/>
            <person name="Kleber M."/>
            <person name="Mauceli E."/>
            <person name="MacCallum I."/>
        </authorList>
    </citation>
    <scope>NUCLEOTIDE SEQUENCE [LARGE SCALE GENOMIC DNA]</scope>
    <source>
        <strain evidence="17">Tucson 14030-0811.24</strain>
    </source>
</reference>
<dbReference type="InterPro" id="IPR033116">
    <property type="entry name" value="TRYPSIN_SER"/>
</dbReference>
<dbReference type="EMBL" id="CH964232">
    <property type="protein sequence ID" value="EDW81572.2"/>
    <property type="molecule type" value="Genomic_DNA"/>
</dbReference>
<feature type="compositionally biased region" description="Pro residues" evidence="13">
    <location>
        <begin position="100"/>
        <end position="111"/>
    </location>
</feature>
<dbReference type="GO" id="GO:0006508">
    <property type="term" value="P:proteolysis"/>
    <property type="evidence" value="ECO:0007669"/>
    <property type="project" value="UniProtKB-KW"/>
</dbReference>
<name>B4N925_DROWI</name>
<evidence type="ECO:0000256" key="3">
    <source>
        <dbReference type="ARBA" id="ARBA00022729"/>
    </source>
</evidence>
<dbReference type="Gene3D" id="2.40.10.10">
    <property type="entry name" value="Trypsin-like serine proteases"/>
    <property type="match status" value="2"/>
</dbReference>
<dbReference type="InParanoid" id="B4N925"/>
<keyword evidence="8" id="KW-1015">Disulfide bond</keyword>
<dbReference type="STRING" id="7260.B4N925"/>
<dbReference type="HOGENOM" id="CLU_006842_0_3_1"/>
<protein>
    <recommendedName>
        <fullName evidence="12">CLIP domain-containing serine protease</fullName>
        <ecNumber evidence="11">3.4.21.-</ecNumber>
    </recommendedName>
</protein>
<dbReference type="InterPro" id="IPR043504">
    <property type="entry name" value="Peptidase_S1_PA_chymotrypsin"/>
</dbReference>
<feature type="signal peptide" evidence="12">
    <location>
        <begin position="1"/>
        <end position="22"/>
    </location>
</feature>
<evidence type="ECO:0000256" key="5">
    <source>
        <dbReference type="ARBA" id="ARBA00022825"/>
    </source>
</evidence>
<dbReference type="PANTHER" id="PTHR24256">
    <property type="entry name" value="TRYPTASE-RELATED"/>
    <property type="match status" value="1"/>
</dbReference>
<evidence type="ECO:0000256" key="4">
    <source>
        <dbReference type="ARBA" id="ARBA00022801"/>
    </source>
</evidence>
<dbReference type="OrthoDB" id="9028152at2759"/>
<dbReference type="eggNOG" id="KOG3627">
    <property type="taxonomic scope" value="Eukaryota"/>
</dbReference>
<dbReference type="GO" id="GO:0005576">
    <property type="term" value="C:extracellular region"/>
    <property type="evidence" value="ECO:0007669"/>
    <property type="project" value="UniProtKB-SubCell"/>
</dbReference>
<organism evidence="16 17">
    <name type="scientific">Drosophila willistoni</name>
    <name type="common">Fruit fly</name>
    <dbReference type="NCBI Taxonomy" id="7260"/>
    <lineage>
        <taxon>Eukaryota</taxon>
        <taxon>Metazoa</taxon>
        <taxon>Ecdysozoa</taxon>
        <taxon>Arthropoda</taxon>
        <taxon>Hexapoda</taxon>
        <taxon>Insecta</taxon>
        <taxon>Pterygota</taxon>
        <taxon>Neoptera</taxon>
        <taxon>Endopterygota</taxon>
        <taxon>Diptera</taxon>
        <taxon>Brachycera</taxon>
        <taxon>Muscomorpha</taxon>
        <taxon>Ephydroidea</taxon>
        <taxon>Drosophilidae</taxon>
        <taxon>Drosophila</taxon>
        <taxon>Sophophora</taxon>
    </lineage>
</organism>
<keyword evidence="4 11" id="KW-0378">Hydrolase</keyword>
<feature type="region of interest" description="Disordered" evidence="13">
    <location>
        <begin position="92"/>
        <end position="114"/>
    </location>
</feature>
<dbReference type="PROSITE" id="PS50240">
    <property type="entry name" value="TRYPSIN_DOM"/>
    <property type="match status" value="1"/>
</dbReference>
<proteinExistence type="inferred from homology"/>
<evidence type="ECO:0000256" key="13">
    <source>
        <dbReference type="SAM" id="MobiDB-lite"/>
    </source>
</evidence>
<dbReference type="AlphaFoldDB" id="B4N925"/>
<dbReference type="PROSITE" id="PS00134">
    <property type="entry name" value="TRYPSIN_HIS"/>
    <property type="match status" value="1"/>
</dbReference>
<dbReference type="InterPro" id="IPR038565">
    <property type="entry name" value="CLIP_sf"/>
</dbReference>
<dbReference type="GO" id="GO:0046872">
    <property type="term" value="F:metal ion binding"/>
    <property type="evidence" value="ECO:0007669"/>
    <property type="project" value="UniProtKB-KW"/>
</dbReference>
<dbReference type="MEROPS" id="S01.B31"/>
<dbReference type="FunFam" id="2.40.10.10:FF:000084">
    <property type="entry name" value="Serine protease easter"/>
    <property type="match status" value="1"/>
</dbReference>
<dbReference type="FunFam" id="2.40.10.10:FF:000028">
    <property type="entry name" value="Serine protease easter"/>
    <property type="match status" value="1"/>
</dbReference>
<keyword evidence="1 11" id="KW-0645">Protease</keyword>
<keyword evidence="9" id="KW-0325">Glycoprotein</keyword>
<dbReference type="InterPro" id="IPR022700">
    <property type="entry name" value="CLIP"/>
</dbReference>